<proteinExistence type="predicted"/>
<dbReference type="EMBL" id="OY660868">
    <property type="protein sequence ID" value="CAJ1057592.1"/>
    <property type="molecule type" value="Genomic_DNA"/>
</dbReference>
<evidence type="ECO:0000313" key="2">
    <source>
        <dbReference type="EMBL" id="CAJ1057592.1"/>
    </source>
</evidence>
<gene>
    <name evidence="2" type="ORF">XNOV1_A020342</name>
</gene>
<reference evidence="2" key="1">
    <citation type="submission" date="2023-08" db="EMBL/GenBank/DDBJ databases">
        <authorList>
            <person name="Alioto T."/>
            <person name="Alioto T."/>
            <person name="Gomez Garrido J."/>
        </authorList>
    </citation>
    <scope>NUCLEOTIDE SEQUENCE</scope>
</reference>
<keyword evidence="3" id="KW-1185">Reference proteome</keyword>
<evidence type="ECO:0000313" key="3">
    <source>
        <dbReference type="Proteomes" id="UP001178508"/>
    </source>
</evidence>
<sequence>MDTLCDAVTDDQGGGGNNCRGCMAPVPKAGQVAGLPGLSGAVDASGSGDGLLFSSGAAAASLAEFRWTASRRNLLRAAEDAVRLSEWWTRRVPGHRACPGTDEEGSPSPVPGHTGIPPHASREVFFAPEPSDAWELVTRRGAGTPRRHRRMRTKAWGLRRVAMYEPWELWQSLWRMPSHHRGEGTGSGWCWQA</sequence>
<dbReference type="Proteomes" id="UP001178508">
    <property type="component" value="Chromosome 5"/>
</dbReference>
<evidence type="ECO:0000256" key="1">
    <source>
        <dbReference type="SAM" id="MobiDB-lite"/>
    </source>
</evidence>
<name>A0AAV1F8D2_XYRNO</name>
<dbReference type="AlphaFoldDB" id="A0AAV1F8D2"/>
<accession>A0AAV1F8D2</accession>
<organism evidence="2 3">
    <name type="scientific">Xyrichtys novacula</name>
    <name type="common">Pearly razorfish</name>
    <name type="synonym">Hemipteronotus novacula</name>
    <dbReference type="NCBI Taxonomy" id="13765"/>
    <lineage>
        <taxon>Eukaryota</taxon>
        <taxon>Metazoa</taxon>
        <taxon>Chordata</taxon>
        <taxon>Craniata</taxon>
        <taxon>Vertebrata</taxon>
        <taxon>Euteleostomi</taxon>
        <taxon>Actinopterygii</taxon>
        <taxon>Neopterygii</taxon>
        <taxon>Teleostei</taxon>
        <taxon>Neoteleostei</taxon>
        <taxon>Acanthomorphata</taxon>
        <taxon>Eupercaria</taxon>
        <taxon>Labriformes</taxon>
        <taxon>Labridae</taxon>
        <taxon>Xyrichtys</taxon>
    </lineage>
</organism>
<protein>
    <submittedName>
        <fullName evidence="2">Uncharacterized protein</fullName>
    </submittedName>
</protein>
<feature type="region of interest" description="Disordered" evidence="1">
    <location>
        <begin position="95"/>
        <end position="120"/>
    </location>
</feature>